<evidence type="ECO:0000256" key="3">
    <source>
        <dbReference type="SAM" id="MobiDB-lite"/>
    </source>
</evidence>
<feature type="region of interest" description="Disordered" evidence="3">
    <location>
        <begin position="1"/>
        <end position="75"/>
    </location>
</feature>
<dbReference type="AlphaFoldDB" id="A0A1E7FPE8"/>
<name>A0A1E7FPE8_9STRA</name>
<dbReference type="Proteomes" id="UP000095751">
    <property type="component" value="Unassembled WGS sequence"/>
</dbReference>
<evidence type="ECO:0000256" key="1">
    <source>
        <dbReference type="ARBA" id="ARBA00006196"/>
    </source>
</evidence>
<dbReference type="InParanoid" id="A0A1E7FPE8"/>
<organism evidence="4 5">
    <name type="scientific">Fragilariopsis cylindrus CCMP1102</name>
    <dbReference type="NCBI Taxonomy" id="635003"/>
    <lineage>
        <taxon>Eukaryota</taxon>
        <taxon>Sar</taxon>
        <taxon>Stramenopiles</taxon>
        <taxon>Ochrophyta</taxon>
        <taxon>Bacillariophyta</taxon>
        <taxon>Bacillariophyceae</taxon>
        <taxon>Bacillariophycidae</taxon>
        <taxon>Bacillariales</taxon>
        <taxon>Bacillariaceae</taxon>
        <taxon>Fragilariopsis</taxon>
    </lineage>
</organism>
<protein>
    <submittedName>
        <fullName evidence="4">Uncharacterized protein</fullName>
    </submittedName>
</protein>
<dbReference type="EMBL" id="KV784355">
    <property type="protein sequence ID" value="OEU20017.1"/>
    <property type="molecule type" value="Genomic_DNA"/>
</dbReference>
<accession>A0A1E7FPE8</accession>
<proteinExistence type="inferred from homology"/>
<evidence type="ECO:0000256" key="2">
    <source>
        <dbReference type="ARBA" id="ARBA00023157"/>
    </source>
</evidence>
<sequence length="162" mass="18337">MGSSQSSSSSASSFPSTKEEGSSDIGGGDNNNNNNDITVLRSTDDDDAMKEKKTQTKTIIRKRKKKNPSSSSVEYQCRKQKRVWSKCVRDHYETKFLPGKSLDPVEDNDCDDYFDNFRECYMKSMLEKTQKKPAEGSMLHEYMIEEGITTTTTTTDNDGVKR</sequence>
<dbReference type="Pfam" id="PF05254">
    <property type="entry name" value="UPF0203"/>
    <property type="match status" value="1"/>
</dbReference>
<evidence type="ECO:0000313" key="5">
    <source>
        <dbReference type="Proteomes" id="UP000095751"/>
    </source>
</evidence>
<gene>
    <name evidence="4" type="ORF">FRACYDRAFT_236078</name>
</gene>
<reference evidence="4 5" key="1">
    <citation type="submission" date="2016-09" db="EMBL/GenBank/DDBJ databases">
        <title>Extensive genetic diversity and differential bi-allelic expression allows diatom success in the polar Southern Ocean.</title>
        <authorList>
            <consortium name="DOE Joint Genome Institute"/>
            <person name="Mock T."/>
            <person name="Otillar R.P."/>
            <person name="Strauss J."/>
            <person name="Dupont C."/>
            <person name="Frickenhaus S."/>
            <person name="Maumus F."/>
            <person name="Mcmullan M."/>
            <person name="Sanges R."/>
            <person name="Schmutz J."/>
            <person name="Toseland A."/>
            <person name="Valas R."/>
            <person name="Veluchamy A."/>
            <person name="Ward B.J."/>
            <person name="Allen A."/>
            <person name="Barry K."/>
            <person name="Falciatore A."/>
            <person name="Ferrante M."/>
            <person name="Fortunato A.E."/>
            <person name="Gloeckner G."/>
            <person name="Gruber A."/>
            <person name="Hipkin R."/>
            <person name="Janech M."/>
            <person name="Kroth P."/>
            <person name="Leese F."/>
            <person name="Lindquist E."/>
            <person name="Lyon B.R."/>
            <person name="Martin J."/>
            <person name="Mayer C."/>
            <person name="Parker M."/>
            <person name="Quesneville H."/>
            <person name="Raymond J."/>
            <person name="Uhlig C."/>
            <person name="Valentin K.U."/>
            <person name="Worden A.Z."/>
            <person name="Armbrust E.V."/>
            <person name="Bowler C."/>
            <person name="Green B."/>
            <person name="Moulton V."/>
            <person name="Van Oosterhout C."/>
            <person name="Grigoriev I."/>
        </authorList>
    </citation>
    <scope>NUCLEOTIDE SEQUENCE [LARGE SCALE GENOMIC DNA]</scope>
    <source>
        <strain evidence="4 5">CCMP1102</strain>
    </source>
</reference>
<keyword evidence="5" id="KW-1185">Reference proteome</keyword>
<dbReference type="InterPro" id="IPR007918">
    <property type="entry name" value="MDM35_apoptosis"/>
</dbReference>
<evidence type="ECO:0000313" key="4">
    <source>
        <dbReference type="EMBL" id="OEU20017.1"/>
    </source>
</evidence>
<dbReference type="OrthoDB" id="48290at2759"/>
<comment type="similarity">
    <text evidence="1">Belongs to the TRIAP1/MDM35 family.</text>
</comment>
<feature type="compositionally biased region" description="Low complexity" evidence="3">
    <location>
        <begin position="1"/>
        <end position="16"/>
    </location>
</feature>
<keyword evidence="2" id="KW-1015">Disulfide bond</keyword>
<dbReference type="KEGG" id="fcy:FRACYDRAFT_236078"/>